<dbReference type="SMART" id="SM00382">
    <property type="entry name" value="AAA"/>
    <property type="match status" value="1"/>
</dbReference>
<dbReference type="Gene3D" id="1.10.10.60">
    <property type="entry name" value="Homeodomain-like"/>
    <property type="match status" value="1"/>
</dbReference>
<name>A0A7G9SL49_9SPHN</name>
<accession>A0A7G9SL49</accession>
<gene>
    <name evidence="10" type="primary">pspF</name>
    <name evidence="10" type="ORF">H9L13_07225</name>
</gene>
<dbReference type="SUPFAM" id="SSF46689">
    <property type="entry name" value="Homeodomain-like"/>
    <property type="match status" value="1"/>
</dbReference>
<dbReference type="InterPro" id="IPR014317">
    <property type="entry name" value="Transcription_activator_PspF"/>
</dbReference>
<dbReference type="EMBL" id="CP060718">
    <property type="protein sequence ID" value="QNN68574.1"/>
    <property type="molecule type" value="Genomic_DNA"/>
</dbReference>
<proteinExistence type="predicted"/>
<evidence type="ECO:0000256" key="1">
    <source>
        <dbReference type="ARBA" id="ARBA00022741"/>
    </source>
</evidence>
<dbReference type="PROSITE" id="PS00688">
    <property type="entry name" value="SIGMA54_INTERACT_3"/>
    <property type="match status" value="1"/>
</dbReference>
<dbReference type="PRINTS" id="PR01590">
    <property type="entry name" value="HTHFIS"/>
</dbReference>
<keyword evidence="5" id="KW-0238">DNA-binding</keyword>
<dbReference type="Gene3D" id="1.10.8.60">
    <property type="match status" value="1"/>
</dbReference>
<dbReference type="InterPro" id="IPR027417">
    <property type="entry name" value="P-loop_NTPase"/>
</dbReference>
<dbReference type="Proteomes" id="UP000515971">
    <property type="component" value="Chromosome"/>
</dbReference>
<dbReference type="Pfam" id="PF25601">
    <property type="entry name" value="AAA_lid_14"/>
    <property type="match status" value="1"/>
</dbReference>
<dbReference type="InterPro" id="IPR025943">
    <property type="entry name" value="Sigma_54_int_dom_ATP-bd_2"/>
</dbReference>
<dbReference type="InterPro" id="IPR002078">
    <property type="entry name" value="Sigma_54_int"/>
</dbReference>
<dbReference type="PANTHER" id="PTHR32071:SF38">
    <property type="entry name" value="PSP OPERON TRANSCRIPTIONAL ACTIVATOR"/>
    <property type="match status" value="1"/>
</dbReference>
<sequence>MERAEQFIGQSLAFLDAVERTSRAAPLNRPVLVIGERGTGKELIAERLHHLSSRWAGPLIVMNCAALPENLIEAELFGHEAGSFTGAAKTRHGRFEEADGGTLFLDELGTLSMPAQDRLLRATEYGEITRIGASKPISVDVRIVAATNENLPSQVEKGKFRADLLDRLSFEVITLPPLRAREGDVPVLAEHFGRRMSSELEWSNWPGFSPRAIAAMESYHWPGNVRELRNVAERAVYRHEDPERPVEEIMFDPFHSPWAPSAGVSPASRPVAPPAEADAAVTADAPAPTMPSTTTSDFRAAVAEYERTLLVDALNRNRFNQRATAAALGLSYDQLRHALKRHKLQDAS</sequence>
<dbReference type="RefSeq" id="WP_187540224.1">
    <property type="nucleotide sequence ID" value="NZ_BAABJT010000001.1"/>
</dbReference>
<dbReference type="Pfam" id="PF02954">
    <property type="entry name" value="HTH_8"/>
    <property type="match status" value="1"/>
</dbReference>
<keyword evidence="6" id="KW-0010">Activator</keyword>
<dbReference type="KEGG" id="slut:H9L13_07225"/>
<evidence type="ECO:0000256" key="4">
    <source>
        <dbReference type="ARBA" id="ARBA00023015"/>
    </source>
</evidence>
<keyword evidence="1" id="KW-0547">Nucleotide-binding</keyword>
<dbReference type="GO" id="GO:0043565">
    <property type="term" value="F:sequence-specific DNA binding"/>
    <property type="evidence" value="ECO:0007669"/>
    <property type="project" value="InterPro"/>
</dbReference>
<keyword evidence="3" id="KW-0902">Two-component regulatory system</keyword>
<dbReference type="AlphaFoldDB" id="A0A7G9SL49"/>
<evidence type="ECO:0000313" key="11">
    <source>
        <dbReference type="Proteomes" id="UP000515971"/>
    </source>
</evidence>
<dbReference type="Pfam" id="PF00158">
    <property type="entry name" value="Sigma54_activat"/>
    <property type="match status" value="1"/>
</dbReference>
<evidence type="ECO:0000256" key="2">
    <source>
        <dbReference type="ARBA" id="ARBA00022840"/>
    </source>
</evidence>
<feature type="domain" description="Sigma-54 factor interaction" evidence="9">
    <location>
        <begin position="7"/>
        <end position="237"/>
    </location>
</feature>
<evidence type="ECO:0000256" key="5">
    <source>
        <dbReference type="ARBA" id="ARBA00023125"/>
    </source>
</evidence>
<dbReference type="InterPro" id="IPR009057">
    <property type="entry name" value="Homeodomain-like_sf"/>
</dbReference>
<feature type="region of interest" description="Disordered" evidence="8">
    <location>
        <begin position="262"/>
        <end position="295"/>
    </location>
</feature>
<dbReference type="GO" id="GO:0006355">
    <property type="term" value="P:regulation of DNA-templated transcription"/>
    <property type="evidence" value="ECO:0007669"/>
    <property type="project" value="InterPro"/>
</dbReference>
<organism evidence="10 11">
    <name type="scientific">Sphingomonas lutea</name>
    <dbReference type="NCBI Taxonomy" id="1045317"/>
    <lineage>
        <taxon>Bacteria</taxon>
        <taxon>Pseudomonadati</taxon>
        <taxon>Pseudomonadota</taxon>
        <taxon>Alphaproteobacteria</taxon>
        <taxon>Sphingomonadales</taxon>
        <taxon>Sphingomonadaceae</taxon>
        <taxon>Sphingomonas</taxon>
    </lineage>
</organism>
<dbReference type="NCBIfam" id="TIGR02974">
    <property type="entry name" value="phageshock_pspF"/>
    <property type="match status" value="1"/>
</dbReference>
<dbReference type="PROSITE" id="PS50045">
    <property type="entry name" value="SIGMA54_INTERACT_4"/>
    <property type="match status" value="1"/>
</dbReference>
<dbReference type="PANTHER" id="PTHR32071">
    <property type="entry name" value="TRANSCRIPTIONAL REGULATORY PROTEIN"/>
    <property type="match status" value="1"/>
</dbReference>
<dbReference type="InterPro" id="IPR025944">
    <property type="entry name" value="Sigma_54_int_dom_CS"/>
</dbReference>
<keyword evidence="4" id="KW-0805">Transcription regulation</keyword>
<evidence type="ECO:0000259" key="9">
    <source>
        <dbReference type="PROSITE" id="PS50045"/>
    </source>
</evidence>
<dbReference type="CDD" id="cd00009">
    <property type="entry name" value="AAA"/>
    <property type="match status" value="1"/>
</dbReference>
<dbReference type="PROSITE" id="PS00676">
    <property type="entry name" value="SIGMA54_INTERACT_2"/>
    <property type="match status" value="1"/>
</dbReference>
<evidence type="ECO:0000256" key="7">
    <source>
        <dbReference type="ARBA" id="ARBA00023163"/>
    </source>
</evidence>
<evidence type="ECO:0000256" key="6">
    <source>
        <dbReference type="ARBA" id="ARBA00023159"/>
    </source>
</evidence>
<dbReference type="InterPro" id="IPR003593">
    <property type="entry name" value="AAA+_ATPase"/>
</dbReference>
<dbReference type="InterPro" id="IPR002197">
    <property type="entry name" value="HTH_Fis"/>
</dbReference>
<evidence type="ECO:0000256" key="3">
    <source>
        <dbReference type="ARBA" id="ARBA00023012"/>
    </source>
</evidence>
<evidence type="ECO:0000313" key="10">
    <source>
        <dbReference type="EMBL" id="QNN68574.1"/>
    </source>
</evidence>
<dbReference type="GO" id="GO:0000160">
    <property type="term" value="P:phosphorelay signal transduction system"/>
    <property type="evidence" value="ECO:0007669"/>
    <property type="project" value="UniProtKB-KW"/>
</dbReference>
<reference evidence="10 11" key="1">
    <citation type="submission" date="2020-08" db="EMBL/GenBank/DDBJ databases">
        <title>Genome sequence of Sphingomonas lutea KCTC 23642T.</title>
        <authorList>
            <person name="Hyun D.-W."/>
            <person name="Bae J.-W."/>
        </authorList>
    </citation>
    <scope>NUCLEOTIDE SEQUENCE [LARGE SCALE GENOMIC DNA]</scope>
    <source>
        <strain evidence="10 11">KCTC 23642</strain>
    </source>
</reference>
<dbReference type="Gene3D" id="3.40.50.300">
    <property type="entry name" value="P-loop containing nucleotide triphosphate hydrolases"/>
    <property type="match status" value="1"/>
</dbReference>
<keyword evidence="2" id="KW-0067">ATP-binding</keyword>
<keyword evidence="7" id="KW-0804">Transcription</keyword>
<protein>
    <submittedName>
        <fullName evidence="10">Phage shock protein operon transcriptional activator</fullName>
    </submittedName>
</protein>
<dbReference type="InterPro" id="IPR058031">
    <property type="entry name" value="AAA_lid_NorR"/>
</dbReference>
<dbReference type="FunFam" id="3.40.50.300:FF:000006">
    <property type="entry name" value="DNA-binding transcriptional regulator NtrC"/>
    <property type="match status" value="1"/>
</dbReference>
<keyword evidence="11" id="KW-1185">Reference proteome</keyword>
<dbReference type="GO" id="GO:0005524">
    <property type="term" value="F:ATP binding"/>
    <property type="evidence" value="ECO:0007669"/>
    <property type="project" value="UniProtKB-KW"/>
</dbReference>
<evidence type="ECO:0000256" key="8">
    <source>
        <dbReference type="SAM" id="MobiDB-lite"/>
    </source>
</evidence>
<dbReference type="SUPFAM" id="SSF52540">
    <property type="entry name" value="P-loop containing nucleoside triphosphate hydrolases"/>
    <property type="match status" value="1"/>
</dbReference>